<evidence type="ECO:0000256" key="7">
    <source>
        <dbReference type="SAM" id="SignalP"/>
    </source>
</evidence>
<keyword evidence="5 7" id="KW-0732">Signal</keyword>
<dbReference type="Pfam" id="PF22748">
    <property type="entry name" value="PexRD54_WY"/>
    <property type="match status" value="3"/>
</dbReference>
<feature type="domain" description="RxLR effector PexRD54 WY" evidence="8">
    <location>
        <begin position="169"/>
        <end position="207"/>
    </location>
</feature>
<dbReference type="EnsemblProtists" id="Phyra78009">
    <property type="protein sequence ID" value="Phyra78009"/>
    <property type="gene ID" value="Phyra78009"/>
</dbReference>
<protein>
    <recommendedName>
        <fullName evidence="8">RxLR effector PexRD54 WY domain-containing protein</fullName>
    </recommendedName>
</protein>
<evidence type="ECO:0000256" key="1">
    <source>
        <dbReference type="ARBA" id="ARBA00004340"/>
    </source>
</evidence>
<evidence type="ECO:0000256" key="5">
    <source>
        <dbReference type="ARBA" id="ARBA00022729"/>
    </source>
</evidence>
<reference evidence="9" key="2">
    <citation type="submission" date="2015-06" db="UniProtKB">
        <authorList>
            <consortium name="EnsemblProtists"/>
        </authorList>
    </citation>
    <scope>IDENTIFICATION</scope>
    <source>
        <strain evidence="9">Pr102</strain>
    </source>
</reference>
<dbReference type="InterPro" id="IPR054463">
    <property type="entry name" value="PexRD54_WY"/>
</dbReference>
<dbReference type="Proteomes" id="UP000005238">
    <property type="component" value="Unassembled WGS sequence"/>
</dbReference>
<proteinExistence type="inferred from homology"/>
<comment type="subcellular location">
    <subcellularLocation>
        <location evidence="1">Host cell</location>
    </subcellularLocation>
    <subcellularLocation>
        <location evidence="2">Secreted</location>
    </subcellularLocation>
</comment>
<dbReference type="HOGENOM" id="CLU_021192_3_0_1"/>
<feature type="signal peptide" evidence="7">
    <location>
        <begin position="1"/>
        <end position="20"/>
    </location>
</feature>
<keyword evidence="4" id="KW-0964">Secreted</keyword>
<dbReference type="VEuPathDB" id="FungiDB:KRP22_10322"/>
<name>H3GN55_PHYRM</name>
<feature type="chain" id="PRO_5003585755" description="RxLR effector PexRD54 WY domain-containing protein" evidence="7">
    <location>
        <begin position="21"/>
        <end position="488"/>
    </location>
</feature>
<evidence type="ECO:0000256" key="4">
    <source>
        <dbReference type="ARBA" id="ARBA00022525"/>
    </source>
</evidence>
<dbReference type="OMA" id="EQLRNWY"/>
<dbReference type="InParanoid" id="H3GN55"/>
<keyword evidence="6" id="KW-0843">Virulence</keyword>
<accession>H3GN55</accession>
<keyword evidence="10" id="KW-1185">Reference proteome</keyword>
<dbReference type="GO" id="GO:0043657">
    <property type="term" value="C:host cell"/>
    <property type="evidence" value="ECO:0007669"/>
    <property type="project" value="UniProtKB-SubCell"/>
</dbReference>
<reference evidence="10" key="1">
    <citation type="journal article" date="2006" name="Science">
        <title>Phytophthora genome sequences uncover evolutionary origins and mechanisms of pathogenesis.</title>
        <authorList>
            <person name="Tyler B.M."/>
            <person name="Tripathy S."/>
            <person name="Zhang X."/>
            <person name="Dehal P."/>
            <person name="Jiang R.H."/>
            <person name="Aerts A."/>
            <person name="Arredondo F.D."/>
            <person name="Baxter L."/>
            <person name="Bensasson D."/>
            <person name="Beynon J.L."/>
            <person name="Chapman J."/>
            <person name="Damasceno C.M."/>
            <person name="Dorrance A.E."/>
            <person name="Dou D."/>
            <person name="Dickerman A.W."/>
            <person name="Dubchak I.L."/>
            <person name="Garbelotto M."/>
            <person name="Gijzen M."/>
            <person name="Gordon S.G."/>
            <person name="Govers F."/>
            <person name="Grunwald N.J."/>
            <person name="Huang W."/>
            <person name="Ivors K.L."/>
            <person name="Jones R.W."/>
            <person name="Kamoun S."/>
            <person name="Krampis K."/>
            <person name="Lamour K.H."/>
            <person name="Lee M.K."/>
            <person name="McDonald W.H."/>
            <person name="Medina M."/>
            <person name="Meijer H.J."/>
            <person name="Nordberg E.K."/>
            <person name="Maclean D.J."/>
            <person name="Ospina-Giraldo M.D."/>
            <person name="Morris P.F."/>
            <person name="Phuntumart V."/>
            <person name="Putnam N.H."/>
            <person name="Rash S."/>
            <person name="Rose J.K."/>
            <person name="Sakihama Y."/>
            <person name="Salamov A.A."/>
            <person name="Savidor A."/>
            <person name="Scheuring C.F."/>
            <person name="Smith B.M."/>
            <person name="Sobral B.W."/>
            <person name="Terry A."/>
            <person name="Torto-Alalibo T.A."/>
            <person name="Win J."/>
            <person name="Xu Z."/>
            <person name="Zhang H."/>
            <person name="Grigoriev I.V."/>
            <person name="Rokhsar D.S."/>
            <person name="Boore J.L."/>
        </authorList>
    </citation>
    <scope>NUCLEOTIDE SEQUENCE [LARGE SCALE GENOMIC DNA]</scope>
    <source>
        <strain evidence="10">Pr102</strain>
    </source>
</reference>
<dbReference type="Pfam" id="PF16810">
    <property type="entry name" value="RXLR"/>
    <property type="match status" value="1"/>
</dbReference>
<dbReference type="eggNOG" id="ENOG502R9MK">
    <property type="taxonomic scope" value="Eukaryota"/>
</dbReference>
<evidence type="ECO:0000259" key="8">
    <source>
        <dbReference type="Pfam" id="PF22748"/>
    </source>
</evidence>
<evidence type="ECO:0000313" key="10">
    <source>
        <dbReference type="Proteomes" id="UP000005238"/>
    </source>
</evidence>
<evidence type="ECO:0000256" key="6">
    <source>
        <dbReference type="ARBA" id="ARBA00023026"/>
    </source>
</evidence>
<sequence length="488" mass="54825">MRLTCVILLAVAVLLENSDAASTPTEANMATPDTQAPTRSLIDGWQDNPTKRRLWIHKAANNKHDEERGVSIPKADKLDDLLQKGTSTDGVFKLLALDNAADDILGSPQLNAWISYMKRFNSKNPTNKASLIATLTAHYGDEALAKMIEAAKKVPTTAGFAKRVQTELVQRWLVAGETPDKVFALLKLDEAGAGLFAQPQVVTWAKYMDDFNMANPESKTTLFSALKKRYKDEEATLVQMLIAAEKVPSTKGIATRVQAEQTKLWLTEGKEPLDVFKLLGLDEVGLTLLNSPLFSAWVKYTDDFRKIHYGTKLTTIATLRKYYDDYNLAKVLVDGMASTYPQTASLATRLETELLREWYMAVKPPMYVFKMLNLQTTGLKLFANPLYTIWTNYIAFFNKVDPEFKVNLLTMLTKELGEKKLSRVLIAAEKVPSTKDIATKLQKEQLKLWLAAERNPLDVYELLRVEKAAVNSPNRLLYVEYIRAYALG</sequence>
<dbReference type="EMBL" id="DS566025">
    <property type="status" value="NOT_ANNOTATED_CDS"/>
    <property type="molecule type" value="Genomic_DNA"/>
</dbReference>
<dbReference type="AlphaFoldDB" id="H3GN55"/>
<evidence type="ECO:0000256" key="3">
    <source>
        <dbReference type="ARBA" id="ARBA00010400"/>
    </source>
</evidence>
<feature type="domain" description="RxLR effector PexRD54 WY" evidence="8">
    <location>
        <begin position="356"/>
        <end position="394"/>
    </location>
</feature>
<organism evidence="9 10">
    <name type="scientific">Phytophthora ramorum</name>
    <name type="common">Sudden oak death agent</name>
    <dbReference type="NCBI Taxonomy" id="164328"/>
    <lineage>
        <taxon>Eukaryota</taxon>
        <taxon>Sar</taxon>
        <taxon>Stramenopiles</taxon>
        <taxon>Oomycota</taxon>
        <taxon>Peronosporomycetes</taxon>
        <taxon>Peronosporales</taxon>
        <taxon>Peronosporaceae</taxon>
        <taxon>Phytophthora</taxon>
    </lineage>
</organism>
<comment type="similarity">
    <text evidence="3">Belongs to the RxLR effector family.</text>
</comment>
<evidence type="ECO:0000256" key="2">
    <source>
        <dbReference type="ARBA" id="ARBA00004613"/>
    </source>
</evidence>
<evidence type="ECO:0000313" key="9">
    <source>
        <dbReference type="EnsemblProtists" id="Phyra78009"/>
    </source>
</evidence>
<dbReference type="GO" id="GO:0005576">
    <property type="term" value="C:extracellular region"/>
    <property type="evidence" value="ECO:0007669"/>
    <property type="project" value="UniProtKB-SubCell"/>
</dbReference>
<dbReference type="InterPro" id="IPR031825">
    <property type="entry name" value="RXLR"/>
</dbReference>
<dbReference type="VEuPathDB" id="FungiDB:KRP23_208"/>
<feature type="domain" description="RxLR effector PexRD54 WY" evidence="8">
    <location>
        <begin position="260"/>
        <end position="300"/>
    </location>
</feature>